<gene>
    <name evidence="6" type="primary">LOC111350648</name>
</gene>
<feature type="signal peptide" evidence="2">
    <location>
        <begin position="1"/>
        <end position="27"/>
    </location>
</feature>
<feature type="chain" id="PRO_5039886888" evidence="2">
    <location>
        <begin position="28"/>
        <end position="1122"/>
    </location>
</feature>
<dbReference type="OrthoDB" id="565904at2759"/>
<keyword evidence="5" id="KW-1185">Reference proteome</keyword>
<feature type="domain" description="Lipocalin/cytosolic fatty-acid binding" evidence="4">
    <location>
        <begin position="226"/>
        <end position="353"/>
    </location>
</feature>
<dbReference type="AlphaFoldDB" id="A0A9J7IL57"/>
<dbReference type="Gene3D" id="2.40.128.20">
    <property type="match status" value="6"/>
</dbReference>
<feature type="domain" description="Lipocalin/cytosolic fatty-acid binding" evidence="4">
    <location>
        <begin position="51"/>
        <end position="176"/>
    </location>
</feature>
<dbReference type="InterPro" id="IPR012674">
    <property type="entry name" value="Calycin"/>
</dbReference>
<dbReference type="RefSeq" id="XP_022818054.1">
    <property type="nucleotide sequence ID" value="XM_022962286.1"/>
</dbReference>
<feature type="domain" description="Lipocalin/cytosolic fatty-acid binding" evidence="4">
    <location>
        <begin position="584"/>
        <end position="709"/>
    </location>
</feature>
<evidence type="ECO:0000313" key="6">
    <source>
        <dbReference type="RefSeq" id="XP_022818054.1"/>
    </source>
</evidence>
<organism evidence="5 6">
    <name type="scientific">Spodoptera litura</name>
    <name type="common">Asian cotton leafworm</name>
    <dbReference type="NCBI Taxonomy" id="69820"/>
    <lineage>
        <taxon>Eukaryota</taxon>
        <taxon>Metazoa</taxon>
        <taxon>Ecdysozoa</taxon>
        <taxon>Arthropoda</taxon>
        <taxon>Hexapoda</taxon>
        <taxon>Insecta</taxon>
        <taxon>Pterygota</taxon>
        <taxon>Neoptera</taxon>
        <taxon>Endopterygota</taxon>
        <taxon>Lepidoptera</taxon>
        <taxon>Glossata</taxon>
        <taxon>Ditrysia</taxon>
        <taxon>Noctuoidea</taxon>
        <taxon>Noctuidae</taxon>
        <taxon>Amphipyrinae</taxon>
        <taxon>Spodoptera</taxon>
    </lineage>
</organism>
<dbReference type="InterPro" id="IPR000566">
    <property type="entry name" value="Lipocln_cytosolic_FA-bd_dom"/>
</dbReference>
<reference evidence="6" key="1">
    <citation type="submission" date="2025-08" db="UniProtKB">
        <authorList>
            <consortium name="RefSeq"/>
        </authorList>
    </citation>
    <scope>IDENTIFICATION</scope>
    <source>
        <strain evidence="6">Ishihara</strain>
        <tissue evidence="6">Whole body</tissue>
    </source>
</reference>
<dbReference type="KEGG" id="sliu:111350648"/>
<dbReference type="GO" id="GO:0000302">
    <property type="term" value="P:response to reactive oxygen species"/>
    <property type="evidence" value="ECO:0007669"/>
    <property type="project" value="TreeGrafter"/>
</dbReference>
<dbReference type="PRINTS" id="PR01273">
    <property type="entry name" value="INVTBRTCOLOR"/>
</dbReference>
<evidence type="ECO:0000256" key="2">
    <source>
        <dbReference type="SAM" id="SignalP"/>
    </source>
</evidence>
<dbReference type="Pfam" id="PF08212">
    <property type="entry name" value="Lipocalin_2"/>
    <property type="match status" value="5"/>
</dbReference>
<dbReference type="PANTHER" id="PTHR10612">
    <property type="entry name" value="APOLIPOPROTEIN D"/>
    <property type="match status" value="1"/>
</dbReference>
<protein>
    <submittedName>
        <fullName evidence="6">Uncharacterized protein LOC111350648</fullName>
    </submittedName>
</protein>
<proteinExistence type="predicted"/>
<dbReference type="GO" id="GO:0005737">
    <property type="term" value="C:cytoplasm"/>
    <property type="evidence" value="ECO:0007669"/>
    <property type="project" value="TreeGrafter"/>
</dbReference>
<evidence type="ECO:0000259" key="4">
    <source>
        <dbReference type="Pfam" id="PF08212"/>
    </source>
</evidence>
<dbReference type="GO" id="GO:0031409">
    <property type="term" value="F:pigment binding"/>
    <property type="evidence" value="ECO:0007669"/>
    <property type="project" value="InterPro"/>
</dbReference>
<accession>A0A9J7IL57</accession>
<keyword evidence="1" id="KW-1015">Disulfide bond</keyword>
<dbReference type="Proteomes" id="UP000301870">
    <property type="component" value="Chromosome 11"/>
</dbReference>
<dbReference type="InterPro" id="IPR003057">
    <property type="entry name" value="Invtbrt_color"/>
</dbReference>
<dbReference type="Pfam" id="PF00061">
    <property type="entry name" value="Lipocalin"/>
    <property type="match status" value="1"/>
</dbReference>
<feature type="domain" description="Lipocalin/cytosolic fatty-acid binding" evidence="3">
    <location>
        <begin position="972"/>
        <end position="1064"/>
    </location>
</feature>
<evidence type="ECO:0000313" key="5">
    <source>
        <dbReference type="Proteomes" id="UP000301870"/>
    </source>
</evidence>
<dbReference type="PANTHER" id="PTHR10612:SF62">
    <property type="entry name" value="LIPOCALIN_CYTOSOLIC FATTY-ACID BINDING DOMAIN-CONTAINING PROTEIN"/>
    <property type="match status" value="1"/>
</dbReference>
<dbReference type="SUPFAM" id="SSF50814">
    <property type="entry name" value="Lipocalins"/>
    <property type="match status" value="6"/>
</dbReference>
<keyword evidence="2" id="KW-0732">Signal</keyword>
<dbReference type="GO" id="GO:0006629">
    <property type="term" value="P:lipid metabolic process"/>
    <property type="evidence" value="ECO:0007669"/>
    <property type="project" value="TreeGrafter"/>
</dbReference>
<feature type="domain" description="Lipocalin/cytosolic fatty-acid binding" evidence="4">
    <location>
        <begin position="402"/>
        <end position="528"/>
    </location>
</feature>
<name>A0A9J7IL57_SPOLT</name>
<dbReference type="GeneID" id="111350648"/>
<evidence type="ECO:0000256" key="1">
    <source>
        <dbReference type="ARBA" id="ARBA00023157"/>
    </source>
</evidence>
<evidence type="ECO:0000259" key="3">
    <source>
        <dbReference type="Pfam" id="PF00061"/>
    </source>
</evidence>
<sequence length="1122" mass="125129">METNDLTMSKLTILVFCLLGIISACVGQNSVTDPRPCSEILHWLPTSQNFEINNFIGTWYDIGRYYQPKQSGQCNRAEYWKPDANGQFTVVNRQVVDGRWDFVSGTATPTPNVNGQFTITFIVNGQSRESTLRVLTLTQHYAVLFSCSPQDNGSGSQLGSWKMSRTPSLETLYVDEMDEFISRKTDLDLELYLPTSQKCTVQEPIELPGTCDTISITYVSDFKILDYLGKWQEVAKYPQTAQTGQCNRAEYTAGVLPGGAVLVTNSQVTDGKLQTISGQAVVSNDGTGKLQVTINGNTVDYYVLATDYENYALVYSCYNVGNGNRRVGSWKLSRSRELSPVYNDKINEKVQLSGTLDIFEGYYQPTSQEPDDCYYYPDFDGTWEYVELAGACDNRIKGMEKFDLDKYTGEWIELARYPHPTQTGHCNRAKYELNNNRTVSVTSRQVVNQRLATISGQAVLASTDGTGKLQVTYNVNDENRQSDYYVLATNYESYALVYTCDTLRNGNRRVGSWVLSKTGTLSPEDQSEIDVVINRTPGLHKEYYQLTSQEPDDCFYYPEFDPTWDYVELSGDCDHNIKGIPGFEADKYMGEWIELSKYPQPTQTGQCNRVKYELSESPNGEIFVLNSQVVNEGLATISGLAVASVDGTGKLEVAYNNVNGVSDYYVLAVKYDEYALMYSCSNSGNGYRRVGSWVLSRTGTLSPAANKAIDQVISQTEGLIKEYYLPTSQSSASCFHYPKFDEPQQFIELPGPCDTSIRGIPDFNVSAYEGTWIEAARYPHPTQAGQCNRASYTPIAGGAVSVMNSQITNGEMTTIQGTAIVARDDGTGEFKVSFNVNNEIRRSNLYVLATDYFNYALVYSCVNVDNGNNRRVGSWKLSRSGTLSAEDNAAIDAVVSRTQGLNEDYYQTTDQSDETCFRYPNIGLNDDIIIPGQCDQTVSGIPEFDVNQFQGNWYQIKRYDPVTTTCVGGRFTPESDSINIISYEVVNGELSIKEGTGRINTTNNFGQITVTLPFAGSEESADTVIYILATDYTSFALAYSCTNVNAFQRQIRAWQLSRGRTMSPAGETAIAGVIQQRQELHEPYFRTVEQNDNCQEPNFSSAFLFKSSIVVLCVCAIFQLLL</sequence>
<feature type="domain" description="Lipocalin/cytosolic fatty-acid binding" evidence="4">
    <location>
        <begin position="764"/>
        <end position="890"/>
    </location>
</feature>